<feature type="region of interest" description="Disordered" evidence="1">
    <location>
        <begin position="1"/>
        <end position="25"/>
    </location>
</feature>
<comment type="caution">
    <text evidence="2">The sequence shown here is derived from an EMBL/GenBank/DDBJ whole genome shotgun (WGS) entry which is preliminary data.</text>
</comment>
<name>A0A016STK5_9BILA</name>
<keyword evidence="3" id="KW-1185">Reference proteome</keyword>
<protein>
    <submittedName>
        <fullName evidence="2">Uncharacterized protein</fullName>
    </submittedName>
</protein>
<gene>
    <name evidence="2" type="primary">Acey_s0180.g810</name>
    <name evidence="2" type="ORF">Y032_0180g810</name>
</gene>
<reference evidence="3" key="1">
    <citation type="journal article" date="2015" name="Nat. Genet.">
        <title>The genome and transcriptome of the zoonotic hookworm Ancylostoma ceylanicum identify infection-specific gene families.</title>
        <authorList>
            <person name="Schwarz E.M."/>
            <person name="Hu Y."/>
            <person name="Antoshechkin I."/>
            <person name="Miller M.M."/>
            <person name="Sternberg P.W."/>
            <person name="Aroian R.V."/>
        </authorList>
    </citation>
    <scope>NUCLEOTIDE SEQUENCE</scope>
    <source>
        <strain evidence="3">HY135</strain>
    </source>
</reference>
<organism evidence="2 3">
    <name type="scientific">Ancylostoma ceylanicum</name>
    <dbReference type="NCBI Taxonomy" id="53326"/>
    <lineage>
        <taxon>Eukaryota</taxon>
        <taxon>Metazoa</taxon>
        <taxon>Ecdysozoa</taxon>
        <taxon>Nematoda</taxon>
        <taxon>Chromadorea</taxon>
        <taxon>Rhabditida</taxon>
        <taxon>Rhabditina</taxon>
        <taxon>Rhabditomorpha</taxon>
        <taxon>Strongyloidea</taxon>
        <taxon>Ancylostomatidae</taxon>
        <taxon>Ancylostomatinae</taxon>
        <taxon>Ancylostoma</taxon>
    </lineage>
</organism>
<evidence type="ECO:0000313" key="3">
    <source>
        <dbReference type="Proteomes" id="UP000024635"/>
    </source>
</evidence>
<evidence type="ECO:0000313" key="2">
    <source>
        <dbReference type="EMBL" id="EYB93654.1"/>
    </source>
</evidence>
<dbReference type="AlphaFoldDB" id="A0A016STK5"/>
<evidence type="ECO:0000256" key="1">
    <source>
        <dbReference type="SAM" id="MobiDB-lite"/>
    </source>
</evidence>
<accession>A0A016STK5</accession>
<sequence length="89" mass="10219">MDVRESADSTTVTRALRPPSRARPEDATRIAQVYDFKDQGDHEVFLEYFAEPVAEPVFCFYFPGILASFNEIPEIHAILKLLQFGYFES</sequence>
<dbReference type="Proteomes" id="UP000024635">
    <property type="component" value="Unassembled WGS sequence"/>
</dbReference>
<dbReference type="EMBL" id="JARK01001516">
    <property type="protein sequence ID" value="EYB93654.1"/>
    <property type="molecule type" value="Genomic_DNA"/>
</dbReference>
<proteinExistence type="predicted"/>